<evidence type="ECO:0000256" key="2">
    <source>
        <dbReference type="ARBA" id="ARBA00023315"/>
    </source>
</evidence>
<feature type="region of interest" description="Disordered" evidence="3">
    <location>
        <begin position="219"/>
        <end position="247"/>
    </location>
</feature>
<dbReference type="RefSeq" id="WP_184579539.1">
    <property type="nucleotide sequence ID" value="NZ_JACHJT010000001.1"/>
</dbReference>
<dbReference type="AlphaFoldDB" id="A0A7W7RHU8"/>
<reference evidence="5 6" key="1">
    <citation type="submission" date="2020-08" db="EMBL/GenBank/DDBJ databases">
        <title>Sequencing the genomes of 1000 actinobacteria strains.</title>
        <authorList>
            <person name="Klenk H.-P."/>
        </authorList>
    </citation>
    <scope>NUCLEOTIDE SEQUENCE [LARGE SCALE GENOMIC DNA]</scope>
    <source>
        <strain evidence="5 6">DSM 102030</strain>
    </source>
</reference>
<gene>
    <name evidence="5" type="ORF">F4561_003059</name>
</gene>
<accession>A0A7W7RHU8</accession>
<dbReference type="SMART" id="SM00563">
    <property type="entry name" value="PlsC"/>
    <property type="match status" value="1"/>
</dbReference>
<comment type="caution">
    <text evidence="5">The sequence shown here is derived from an EMBL/GenBank/DDBJ whole genome shotgun (WGS) entry which is preliminary data.</text>
</comment>
<evidence type="ECO:0000313" key="6">
    <source>
        <dbReference type="Proteomes" id="UP000523007"/>
    </source>
</evidence>
<dbReference type="Pfam" id="PF01553">
    <property type="entry name" value="Acyltransferase"/>
    <property type="match status" value="1"/>
</dbReference>
<dbReference type="PANTHER" id="PTHR10434:SF11">
    <property type="entry name" value="1-ACYL-SN-GLYCEROL-3-PHOSPHATE ACYLTRANSFERASE"/>
    <property type="match status" value="1"/>
</dbReference>
<protein>
    <submittedName>
        <fullName evidence="5">1-acyl-sn-glycerol-3-phosphate acyltransferase</fullName>
        <ecNumber evidence="5">2.3.1.51</ecNumber>
    </submittedName>
</protein>
<dbReference type="PANTHER" id="PTHR10434">
    <property type="entry name" value="1-ACYL-SN-GLYCEROL-3-PHOSPHATE ACYLTRANSFERASE"/>
    <property type="match status" value="1"/>
</dbReference>
<dbReference type="GO" id="GO:0006654">
    <property type="term" value="P:phosphatidic acid biosynthetic process"/>
    <property type="evidence" value="ECO:0007669"/>
    <property type="project" value="TreeGrafter"/>
</dbReference>
<dbReference type="EC" id="2.3.1.51" evidence="5"/>
<evidence type="ECO:0000259" key="4">
    <source>
        <dbReference type="SMART" id="SM00563"/>
    </source>
</evidence>
<organism evidence="5 6">
    <name type="scientific">Lipingzhangella halophila</name>
    <dbReference type="NCBI Taxonomy" id="1783352"/>
    <lineage>
        <taxon>Bacteria</taxon>
        <taxon>Bacillati</taxon>
        <taxon>Actinomycetota</taxon>
        <taxon>Actinomycetes</taxon>
        <taxon>Streptosporangiales</taxon>
        <taxon>Nocardiopsidaceae</taxon>
        <taxon>Lipingzhangella</taxon>
    </lineage>
</organism>
<keyword evidence="1 5" id="KW-0808">Transferase</keyword>
<dbReference type="SUPFAM" id="SSF69593">
    <property type="entry name" value="Glycerol-3-phosphate (1)-acyltransferase"/>
    <property type="match status" value="1"/>
</dbReference>
<sequence>MLYWVLKAVVGPILAVLWQPRAEGVHHVPRSGPAIMASNHLSAFDHFFGALPLRRKITFLAKQEYFTGTGAFGRVQRWFFRGVGTVPIDRSGGTAGEDALHAGLRALGHGRLLGIYPEGTRSPDGRLYRGKTGVARLVLRSRAPVIPMAMTNVDRIMSARRVVPRLGTRPGVRFGAPLDFSRYYGMEHDPLVLRAVTDEIMYTLMQMSGQEYVDRYAQEVKEERRQRSRAHRARDGTSGRPLPGESP</sequence>
<dbReference type="CDD" id="cd07989">
    <property type="entry name" value="LPLAT_AGPAT-like"/>
    <property type="match status" value="1"/>
</dbReference>
<evidence type="ECO:0000256" key="3">
    <source>
        <dbReference type="SAM" id="MobiDB-lite"/>
    </source>
</evidence>
<evidence type="ECO:0000313" key="5">
    <source>
        <dbReference type="EMBL" id="MBB4932239.1"/>
    </source>
</evidence>
<feature type="domain" description="Phospholipid/glycerol acyltransferase" evidence="4">
    <location>
        <begin position="34"/>
        <end position="153"/>
    </location>
</feature>
<keyword evidence="6" id="KW-1185">Reference proteome</keyword>
<dbReference type="InterPro" id="IPR002123">
    <property type="entry name" value="Plipid/glycerol_acylTrfase"/>
</dbReference>
<dbReference type="EMBL" id="JACHJT010000001">
    <property type="protein sequence ID" value="MBB4932239.1"/>
    <property type="molecule type" value="Genomic_DNA"/>
</dbReference>
<evidence type="ECO:0000256" key="1">
    <source>
        <dbReference type="ARBA" id="ARBA00022679"/>
    </source>
</evidence>
<keyword evidence="2 5" id="KW-0012">Acyltransferase</keyword>
<name>A0A7W7RHU8_9ACTN</name>
<proteinExistence type="predicted"/>
<dbReference type="GO" id="GO:0003841">
    <property type="term" value="F:1-acylglycerol-3-phosphate O-acyltransferase activity"/>
    <property type="evidence" value="ECO:0007669"/>
    <property type="project" value="UniProtKB-EC"/>
</dbReference>
<dbReference type="GO" id="GO:0005886">
    <property type="term" value="C:plasma membrane"/>
    <property type="evidence" value="ECO:0007669"/>
    <property type="project" value="TreeGrafter"/>
</dbReference>
<dbReference type="Proteomes" id="UP000523007">
    <property type="component" value="Unassembled WGS sequence"/>
</dbReference>